<protein>
    <recommendedName>
        <fullName evidence="4">Secreted protein</fullName>
    </recommendedName>
</protein>
<keyword evidence="1" id="KW-0732">Signal</keyword>
<keyword evidence="3" id="KW-1185">Reference proteome</keyword>
<evidence type="ECO:0000313" key="2">
    <source>
        <dbReference type="EnsemblPlants" id="TuG1812G0500003899.01.T01.cds413905"/>
    </source>
</evidence>
<dbReference type="EnsemblPlants" id="TuG1812G0500003899.01.T01">
    <property type="protein sequence ID" value="TuG1812G0500003899.01.T01.cds413905"/>
    <property type="gene ID" value="TuG1812G0500003899.01"/>
</dbReference>
<dbReference type="Gramene" id="TuG1812G0500003899.01.T01">
    <property type="protein sequence ID" value="TuG1812G0500003899.01.T01.cds413905"/>
    <property type="gene ID" value="TuG1812G0500003899.01"/>
</dbReference>
<feature type="chain" id="PRO_5035775492" description="Secreted protein" evidence="1">
    <location>
        <begin position="20"/>
        <end position="64"/>
    </location>
</feature>
<sequence>MVWSAVGLFGSSWTALSICLSSPTPMDMEFHCFAIYGHIHTHIVNRRRGSWELLQDLLMNLQSA</sequence>
<reference evidence="2" key="2">
    <citation type="submission" date="2018-03" db="EMBL/GenBank/DDBJ databases">
        <title>The Triticum urartu genome reveals the dynamic nature of wheat genome evolution.</title>
        <authorList>
            <person name="Ling H."/>
            <person name="Ma B."/>
            <person name="Shi X."/>
            <person name="Liu H."/>
            <person name="Dong L."/>
            <person name="Sun H."/>
            <person name="Cao Y."/>
            <person name="Gao Q."/>
            <person name="Zheng S."/>
            <person name="Li Y."/>
            <person name="Yu Y."/>
            <person name="Du H."/>
            <person name="Qi M."/>
            <person name="Li Y."/>
            <person name="Yu H."/>
            <person name="Cui Y."/>
            <person name="Wang N."/>
            <person name="Chen C."/>
            <person name="Wu H."/>
            <person name="Zhao Y."/>
            <person name="Zhang J."/>
            <person name="Li Y."/>
            <person name="Zhou W."/>
            <person name="Zhang B."/>
            <person name="Hu W."/>
            <person name="Eijk M."/>
            <person name="Tang J."/>
            <person name="Witsenboer H."/>
            <person name="Zhao S."/>
            <person name="Li Z."/>
            <person name="Zhang A."/>
            <person name="Wang D."/>
            <person name="Liang C."/>
        </authorList>
    </citation>
    <scope>NUCLEOTIDE SEQUENCE [LARGE SCALE GENOMIC DNA]</scope>
    <source>
        <strain evidence="2">cv. G1812</strain>
    </source>
</reference>
<feature type="signal peptide" evidence="1">
    <location>
        <begin position="1"/>
        <end position="19"/>
    </location>
</feature>
<proteinExistence type="predicted"/>
<evidence type="ECO:0008006" key="4">
    <source>
        <dbReference type="Google" id="ProtNLM"/>
    </source>
</evidence>
<accession>A0A8R7QF56</accession>
<evidence type="ECO:0000256" key="1">
    <source>
        <dbReference type="SAM" id="SignalP"/>
    </source>
</evidence>
<dbReference type="Proteomes" id="UP000015106">
    <property type="component" value="Chromosome 5"/>
</dbReference>
<dbReference type="AlphaFoldDB" id="A0A8R7QF56"/>
<reference evidence="3" key="1">
    <citation type="journal article" date="2013" name="Nature">
        <title>Draft genome of the wheat A-genome progenitor Triticum urartu.</title>
        <authorList>
            <person name="Ling H.Q."/>
            <person name="Zhao S."/>
            <person name="Liu D."/>
            <person name="Wang J."/>
            <person name="Sun H."/>
            <person name="Zhang C."/>
            <person name="Fan H."/>
            <person name="Li D."/>
            <person name="Dong L."/>
            <person name="Tao Y."/>
            <person name="Gao C."/>
            <person name="Wu H."/>
            <person name="Li Y."/>
            <person name="Cui Y."/>
            <person name="Guo X."/>
            <person name="Zheng S."/>
            <person name="Wang B."/>
            <person name="Yu K."/>
            <person name="Liang Q."/>
            <person name="Yang W."/>
            <person name="Lou X."/>
            <person name="Chen J."/>
            <person name="Feng M."/>
            <person name="Jian J."/>
            <person name="Zhang X."/>
            <person name="Luo G."/>
            <person name="Jiang Y."/>
            <person name="Liu J."/>
            <person name="Wang Z."/>
            <person name="Sha Y."/>
            <person name="Zhang B."/>
            <person name="Wu H."/>
            <person name="Tang D."/>
            <person name="Shen Q."/>
            <person name="Xue P."/>
            <person name="Zou S."/>
            <person name="Wang X."/>
            <person name="Liu X."/>
            <person name="Wang F."/>
            <person name="Yang Y."/>
            <person name="An X."/>
            <person name="Dong Z."/>
            <person name="Zhang K."/>
            <person name="Zhang X."/>
            <person name="Luo M.C."/>
            <person name="Dvorak J."/>
            <person name="Tong Y."/>
            <person name="Wang J."/>
            <person name="Yang H."/>
            <person name="Li Z."/>
            <person name="Wang D."/>
            <person name="Zhang A."/>
            <person name="Wang J."/>
        </authorList>
    </citation>
    <scope>NUCLEOTIDE SEQUENCE</scope>
    <source>
        <strain evidence="3">cv. G1812</strain>
    </source>
</reference>
<organism evidence="2 3">
    <name type="scientific">Triticum urartu</name>
    <name type="common">Red wild einkorn</name>
    <name type="synonym">Crithodium urartu</name>
    <dbReference type="NCBI Taxonomy" id="4572"/>
    <lineage>
        <taxon>Eukaryota</taxon>
        <taxon>Viridiplantae</taxon>
        <taxon>Streptophyta</taxon>
        <taxon>Embryophyta</taxon>
        <taxon>Tracheophyta</taxon>
        <taxon>Spermatophyta</taxon>
        <taxon>Magnoliopsida</taxon>
        <taxon>Liliopsida</taxon>
        <taxon>Poales</taxon>
        <taxon>Poaceae</taxon>
        <taxon>BOP clade</taxon>
        <taxon>Pooideae</taxon>
        <taxon>Triticodae</taxon>
        <taxon>Triticeae</taxon>
        <taxon>Triticinae</taxon>
        <taxon>Triticum</taxon>
    </lineage>
</organism>
<evidence type="ECO:0000313" key="3">
    <source>
        <dbReference type="Proteomes" id="UP000015106"/>
    </source>
</evidence>
<name>A0A8R7QF56_TRIUA</name>
<reference evidence="2" key="3">
    <citation type="submission" date="2022-06" db="UniProtKB">
        <authorList>
            <consortium name="EnsemblPlants"/>
        </authorList>
    </citation>
    <scope>IDENTIFICATION</scope>
</reference>